<dbReference type="OrthoDB" id="9027184at2"/>
<evidence type="ECO:0000313" key="1">
    <source>
        <dbReference type="EMBL" id="TKK84688.1"/>
    </source>
</evidence>
<gene>
    <name evidence="1" type="ORF">FDA94_29175</name>
</gene>
<dbReference type="RefSeq" id="WP_137250272.1">
    <property type="nucleotide sequence ID" value="NZ_SZQA01000033.1"/>
</dbReference>
<reference evidence="1 2" key="1">
    <citation type="submission" date="2019-04" db="EMBL/GenBank/DDBJ databases">
        <title>Herbidospora sp. NEAU-GS14.nov., a novel actinomycete isolated from soil.</title>
        <authorList>
            <person name="Han L."/>
        </authorList>
    </citation>
    <scope>NUCLEOTIDE SEQUENCE [LARGE SCALE GENOMIC DNA]</scope>
    <source>
        <strain evidence="1 2">NEAU-GS14</strain>
    </source>
</reference>
<comment type="caution">
    <text evidence="1">The sequence shown here is derived from an EMBL/GenBank/DDBJ whole genome shotgun (WGS) entry which is preliminary data.</text>
</comment>
<proteinExistence type="predicted"/>
<accession>A0A4U3M6W9</accession>
<keyword evidence="2" id="KW-1185">Reference proteome</keyword>
<name>A0A4U3M6W9_9ACTN</name>
<evidence type="ECO:0000313" key="2">
    <source>
        <dbReference type="Proteomes" id="UP000308705"/>
    </source>
</evidence>
<protein>
    <submittedName>
        <fullName evidence="1">Uncharacterized protein</fullName>
    </submittedName>
</protein>
<dbReference type="AlphaFoldDB" id="A0A4U3M6W9"/>
<organism evidence="1 2">
    <name type="scientific">Herbidospora galbida</name>
    <dbReference type="NCBI Taxonomy" id="2575442"/>
    <lineage>
        <taxon>Bacteria</taxon>
        <taxon>Bacillati</taxon>
        <taxon>Actinomycetota</taxon>
        <taxon>Actinomycetes</taxon>
        <taxon>Streptosporangiales</taxon>
        <taxon>Streptosporangiaceae</taxon>
        <taxon>Herbidospora</taxon>
    </lineage>
</organism>
<dbReference type="Proteomes" id="UP000308705">
    <property type="component" value="Unassembled WGS sequence"/>
</dbReference>
<sequence>MADLIPVDYTAADYADIRADVLRRAERLIPEWTSRSEADFGVVMAELFAHTADLNNYGIDRLLRESFLPTASTLTNVLLLAEMLGYIPHGPVPAQGQITLVSDPGGPEVEIPAGTVFVSDYIDAIDQPIYYETVETVTVPADGAELDVDIVEGRTVVKAEIGMSTGQQAQRIVIPQQRILHGSVRIYVQDEHADLEWLWIPRLTYASGSDLVFTSRPDASGATIISFGDGVTGAVPPLGAKIYATYRVGLGGAGNLPAGSLPVISSPVSGVTIQVDSAGKPMVTALDGGADRESIEEIRRNAALAYSAYGRAVTTADFAKIALTVPGVVAANAISSVASSVIVYIAGPGRTVPADELVVSVIDQLASASAAGTRVTVSGPTIISVNFGSVSTPMRLTVAPTYRRSVVETLVRTQLNTIVASADNAFGSRISVGEVYGALAAIPGVVNVTIPVMARADSPQTGVADIVLQPWEIPVMGTATIETVGGVT</sequence>
<dbReference type="EMBL" id="SZQA01000033">
    <property type="protein sequence ID" value="TKK84688.1"/>
    <property type="molecule type" value="Genomic_DNA"/>
</dbReference>